<dbReference type="InterPro" id="IPR050317">
    <property type="entry name" value="Plant_Fungal_Acyltransferase"/>
</dbReference>
<dbReference type="Proteomes" id="UP001153555">
    <property type="component" value="Unassembled WGS sequence"/>
</dbReference>
<gene>
    <name evidence="2" type="ORF">SHERM_19105</name>
</gene>
<dbReference type="PANTHER" id="PTHR31642:SF324">
    <property type="entry name" value="SPERMIDINE HYDROXYCINNAMOYL TRANSFERASE"/>
    <property type="match status" value="1"/>
</dbReference>
<organism evidence="2 3">
    <name type="scientific">Striga hermonthica</name>
    <name type="common">Purple witchweed</name>
    <name type="synonym">Buchnera hermonthica</name>
    <dbReference type="NCBI Taxonomy" id="68872"/>
    <lineage>
        <taxon>Eukaryota</taxon>
        <taxon>Viridiplantae</taxon>
        <taxon>Streptophyta</taxon>
        <taxon>Embryophyta</taxon>
        <taxon>Tracheophyta</taxon>
        <taxon>Spermatophyta</taxon>
        <taxon>Magnoliopsida</taxon>
        <taxon>eudicotyledons</taxon>
        <taxon>Gunneridae</taxon>
        <taxon>Pentapetalae</taxon>
        <taxon>asterids</taxon>
        <taxon>lamiids</taxon>
        <taxon>Lamiales</taxon>
        <taxon>Orobanchaceae</taxon>
        <taxon>Buchnereae</taxon>
        <taxon>Striga</taxon>
    </lineage>
</organism>
<comment type="similarity">
    <text evidence="1">Belongs to the plant acyltransferase family.</text>
</comment>
<name>A0A9N7N2U1_STRHE</name>
<protein>
    <submittedName>
        <fullName evidence="2">Spermidine hydroxycinnamoyl transferase</fullName>
    </submittedName>
</protein>
<dbReference type="OrthoDB" id="671439at2759"/>
<keyword evidence="2" id="KW-0808">Transferase</keyword>
<evidence type="ECO:0000313" key="3">
    <source>
        <dbReference type="Proteomes" id="UP001153555"/>
    </source>
</evidence>
<dbReference type="AlphaFoldDB" id="A0A9N7N2U1"/>
<dbReference type="Pfam" id="PF02458">
    <property type="entry name" value="Transferase"/>
    <property type="match status" value="1"/>
</dbReference>
<dbReference type="GO" id="GO:0016747">
    <property type="term" value="F:acyltransferase activity, transferring groups other than amino-acyl groups"/>
    <property type="evidence" value="ECO:0007669"/>
    <property type="project" value="TreeGrafter"/>
</dbReference>
<accession>A0A9N7N2U1</accession>
<comment type="caution">
    <text evidence="2">The sequence shown here is derived from an EMBL/GenBank/DDBJ whole genome shotgun (WGS) entry which is preliminary data.</text>
</comment>
<dbReference type="InterPro" id="IPR023213">
    <property type="entry name" value="CAT-like_dom_sf"/>
</dbReference>
<reference evidence="2" key="1">
    <citation type="submission" date="2019-12" db="EMBL/GenBank/DDBJ databases">
        <authorList>
            <person name="Scholes J."/>
        </authorList>
    </citation>
    <scope>NUCLEOTIDE SEQUENCE</scope>
</reference>
<proteinExistence type="inferred from homology"/>
<dbReference type="PANTHER" id="PTHR31642">
    <property type="entry name" value="TRICHOTHECENE 3-O-ACETYLTRANSFERASE"/>
    <property type="match status" value="1"/>
</dbReference>
<evidence type="ECO:0000256" key="1">
    <source>
        <dbReference type="ARBA" id="ARBA00009861"/>
    </source>
</evidence>
<sequence>MVVVTIKATHVVRPAEPTPDEVMYLNACDQIKDILHTPTIYFYRPSADLHSAVHRLINSLSRALVPFYPLAGRLSWSPAGGSRVELRCNAAGVHILEADSPSSVDDFGDFTPSPALAPLIPSVDYTTPIDEIPLVVAQLTLFRCGGAALGLGISHVMADGPSALHFVDEWAKISRAAAEAAAPPFLDRRVLETPALQPSSAAFDATALRPPPTLLGEADHLAQKSKPVAASLLRLTRLQIESLRGRASADAAVGAVGRGFSRFEAVAAHIWRCTSKARGHAAEQPTSLHFVADFRSKLNPPLPKNYFGNALIRVEATDKSGSLLSSPLGAACRKIREAVGKVTDESVRSYLDFLKGLPDVGRFRTLDNNGRPKGDFYGNPNLAIISWTGLPLYGADFGWGKEIHMGPGPVGFDGKTFIIPSRDGDGSFNIVIWLQEEYIAAFKKCFYDDILLN</sequence>
<dbReference type="Gene3D" id="3.30.559.10">
    <property type="entry name" value="Chloramphenicol acetyltransferase-like domain"/>
    <property type="match status" value="2"/>
</dbReference>
<keyword evidence="3" id="KW-1185">Reference proteome</keyword>
<dbReference type="EMBL" id="CACSLK010020742">
    <property type="protein sequence ID" value="CAA0821103.1"/>
    <property type="molecule type" value="Genomic_DNA"/>
</dbReference>
<evidence type="ECO:0000313" key="2">
    <source>
        <dbReference type="EMBL" id="CAA0821103.1"/>
    </source>
</evidence>